<feature type="compositionally biased region" description="Pro residues" evidence="1">
    <location>
        <begin position="127"/>
        <end position="144"/>
    </location>
</feature>
<comment type="caution">
    <text evidence="2">The sequence shown here is derived from an EMBL/GenBank/DDBJ whole genome shotgun (WGS) entry which is preliminary data.</text>
</comment>
<sequence>MFRSHSERTKRKQKQKQKQSPVPMSTSGDSSGTKNSSTHTLPVQTSTDSIPSVVTPESKPEAPVLSDPELSPARPIPGDTKLGNPGLNKPGLDNLPSRPHPAQPTTAPPKPPSFASVNSLSPQSAPIKPPPASVSAPVPEPVPVRPISDSSPKIDSPLSSKIQADNPTPPTSIPSESRPVGGRRGKSDDDTNGAATRGGELVHGREGAISSAGLQMPGQLLNDPDEKGALKIKVHLNLHAKVRLDLDAQIYGDVVIGLL</sequence>
<dbReference type="EMBL" id="MLKD01000012">
    <property type="protein sequence ID" value="OQE21316.1"/>
    <property type="molecule type" value="Genomic_DNA"/>
</dbReference>
<organism evidence="2 3">
    <name type="scientific">Penicillium steckii</name>
    <dbReference type="NCBI Taxonomy" id="303698"/>
    <lineage>
        <taxon>Eukaryota</taxon>
        <taxon>Fungi</taxon>
        <taxon>Dikarya</taxon>
        <taxon>Ascomycota</taxon>
        <taxon>Pezizomycotina</taxon>
        <taxon>Eurotiomycetes</taxon>
        <taxon>Eurotiomycetidae</taxon>
        <taxon>Eurotiales</taxon>
        <taxon>Aspergillaceae</taxon>
        <taxon>Penicillium</taxon>
    </lineage>
</organism>
<evidence type="ECO:0000313" key="3">
    <source>
        <dbReference type="Proteomes" id="UP000191285"/>
    </source>
</evidence>
<reference evidence="3" key="1">
    <citation type="journal article" date="2017" name="Nat. Microbiol.">
        <title>Global analysis of biosynthetic gene clusters reveals vast potential of secondary metabolite production in Penicillium species.</title>
        <authorList>
            <person name="Nielsen J.C."/>
            <person name="Grijseels S."/>
            <person name="Prigent S."/>
            <person name="Ji B."/>
            <person name="Dainat J."/>
            <person name="Nielsen K.F."/>
            <person name="Frisvad J.C."/>
            <person name="Workman M."/>
            <person name="Nielsen J."/>
        </authorList>
    </citation>
    <scope>NUCLEOTIDE SEQUENCE [LARGE SCALE GENOMIC DNA]</scope>
    <source>
        <strain evidence="3">IBT 24891</strain>
    </source>
</reference>
<feature type="compositionally biased region" description="Polar residues" evidence="1">
    <location>
        <begin position="20"/>
        <end position="52"/>
    </location>
</feature>
<proteinExistence type="predicted"/>
<protein>
    <submittedName>
        <fullName evidence="2">Uncharacterized protein</fullName>
    </submittedName>
</protein>
<dbReference type="OrthoDB" id="2279190at2759"/>
<dbReference type="Proteomes" id="UP000191285">
    <property type="component" value="Unassembled WGS sequence"/>
</dbReference>
<feature type="region of interest" description="Disordered" evidence="1">
    <location>
        <begin position="1"/>
        <end position="208"/>
    </location>
</feature>
<evidence type="ECO:0000313" key="2">
    <source>
        <dbReference type="EMBL" id="OQE21316.1"/>
    </source>
</evidence>
<feature type="compositionally biased region" description="Low complexity" evidence="1">
    <location>
        <begin position="145"/>
        <end position="162"/>
    </location>
</feature>
<accession>A0A1V6T541</accession>
<keyword evidence="3" id="KW-1185">Reference proteome</keyword>
<feature type="compositionally biased region" description="Pro residues" evidence="1">
    <location>
        <begin position="98"/>
        <end position="112"/>
    </location>
</feature>
<feature type="compositionally biased region" description="Basic residues" evidence="1">
    <location>
        <begin position="8"/>
        <end position="17"/>
    </location>
</feature>
<dbReference type="AlphaFoldDB" id="A0A1V6T541"/>
<evidence type="ECO:0000256" key="1">
    <source>
        <dbReference type="SAM" id="MobiDB-lite"/>
    </source>
</evidence>
<name>A0A1V6T541_9EURO</name>
<gene>
    <name evidence="2" type="ORF">PENSTE_c012G05941</name>
</gene>